<dbReference type="OrthoDB" id="944647at2"/>
<dbReference type="InterPro" id="IPR009899">
    <property type="entry name" value="ArdA"/>
</dbReference>
<comment type="caution">
    <text evidence="1">The sequence shown here is derived from an EMBL/GenBank/DDBJ whole genome shotgun (WGS) entry which is preliminary data.</text>
</comment>
<name>A0A2G1XDZ4_STRCJ</name>
<dbReference type="Gene3D" id="3.10.20.480">
    <property type="entry name" value="Antirestriction protein ArdA, domain 1"/>
    <property type="match status" value="1"/>
</dbReference>
<dbReference type="Pfam" id="PF07275">
    <property type="entry name" value="ArdA"/>
    <property type="match status" value="1"/>
</dbReference>
<organism evidence="1 2">
    <name type="scientific">Streptomyces cinnamoneus</name>
    <name type="common">Streptoverticillium cinnamoneum</name>
    <dbReference type="NCBI Taxonomy" id="53446"/>
    <lineage>
        <taxon>Bacteria</taxon>
        <taxon>Bacillati</taxon>
        <taxon>Actinomycetota</taxon>
        <taxon>Actinomycetes</taxon>
        <taxon>Kitasatosporales</taxon>
        <taxon>Streptomycetaceae</taxon>
        <taxon>Streptomyces</taxon>
        <taxon>Streptomyces cinnamoneus group</taxon>
    </lineage>
</organism>
<dbReference type="Proteomes" id="UP000222531">
    <property type="component" value="Unassembled WGS sequence"/>
</dbReference>
<dbReference type="InterPro" id="IPR041895">
    <property type="entry name" value="ArdA_dom1"/>
</dbReference>
<keyword evidence="2" id="KW-1185">Reference proteome</keyword>
<accession>A0A2G1XDZ4</accession>
<protein>
    <submittedName>
        <fullName evidence="1">Uncharacterized protein</fullName>
    </submittedName>
</protein>
<evidence type="ECO:0000313" key="2">
    <source>
        <dbReference type="Proteomes" id="UP000222531"/>
    </source>
</evidence>
<reference evidence="1 2" key="1">
    <citation type="journal article" date="2017" name="Biochemistry">
        <title>Identification of the Biosynthetic Pathway for the Antibiotic Bicyclomycin.</title>
        <authorList>
            <person name="Patteson J."/>
            <person name="Cai W."/>
            <person name="Johnson R.A."/>
            <person name="Santa Maria K."/>
            <person name="Li B."/>
        </authorList>
    </citation>
    <scope>NUCLEOTIDE SEQUENCE [LARGE SCALE GENOMIC DNA]</scope>
    <source>
        <strain evidence="1 2">ATCC 21532</strain>
    </source>
</reference>
<dbReference type="AlphaFoldDB" id="A0A2G1XDZ4"/>
<dbReference type="RefSeq" id="WP_099201399.1">
    <property type="nucleotide sequence ID" value="NZ_NHZO01000154.1"/>
</dbReference>
<proteinExistence type="predicted"/>
<dbReference type="EMBL" id="NHZO01000154">
    <property type="protein sequence ID" value="PHQ49457.1"/>
    <property type="molecule type" value="Genomic_DNA"/>
</dbReference>
<sequence>MPTLSTAIRPTVWIGCLACYNAGRLTGDWYDADIANLVTPEDLHGRPTLHEELWVMDHEDFCGALEGECSPSEAAEIAEALSELTHDEAAAFSVWVREWGESGDRSGWVDRFRSEYRGFHDSEGHFAQEWAEETSEPENRARMSVWPFNAIDWDYAAQELFSGGFHAEEVLGGVHVFCPR</sequence>
<gene>
    <name evidence="1" type="ORF">BLA24_25795</name>
</gene>
<evidence type="ECO:0000313" key="1">
    <source>
        <dbReference type="EMBL" id="PHQ49457.1"/>
    </source>
</evidence>